<dbReference type="EMBL" id="JAHLQT010015640">
    <property type="protein sequence ID" value="KAG7169705.1"/>
    <property type="molecule type" value="Genomic_DNA"/>
</dbReference>
<feature type="compositionally biased region" description="Pro residues" evidence="1">
    <location>
        <begin position="225"/>
        <end position="235"/>
    </location>
</feature>
<dbReference type="AlphaFoldDB" id="A0A8J5KE18"/>
<dbReference type="Proteomes" id="UP000747542">
    <property type="component" value="Unassembled WGS sequence"/>
</dbReference>
<feature type="non-terminal residue" evidence="3">
    <location>
        <position position="1"/>
    </location>
</feature>
<organism evidence="3 4">
    <name type="scientific">Homarus americanus</name>
    <name type="common">American lobster</name>
    <dbReference type="NCBI Taxonomy" id="6706"/>
    <lineage>
        <taxon>Eukaryota</taxon>
        <taxon>Metazoa</taxon>
        <taxon>Ecdysozoa</taxon>
        <taxon>Arthropoda</taxon>
        <taxon>Crustacea</taxon>
        <taxon>Multicrustacea</taxon>
        <taxon>Malacostraca</taxon>
        <taxon>Eumalacostraca</taxon>
        <taxon>Eucarida</taxon>
        <taxon>Decapoda</taxon>
        <taxon>Pleocyemata</taxon>
        <taxon>Astacidea</taxon>
        <taxon>Nephropoidea</taxon>
        <taxon>Nephropidae</taxon>
        <taxon>Homarus</taxon>
    </lineage>
</organism>
<comment type="caution">
    <text evidence="3">The sequence shown here is derived from an EMBL/GenBank/DDBJ whole genome shotgun (WGS) entry which is preliminary data.</text>
</comment>
<keyword evidence="2" id="KW-0472">Membrane</keyword>
<evidence type="ECO:0000313" key="3">
    <source>
        <dbReference type="EMBL" id="KAG7169705.1"/>
    </source>
</evidence>
<reference evidence="3" key="1">
    <citation type="journal article" date="2021" name="Sci. Adv.">
        <title>The American lobster genome reveals insights on longevity, neural, and immune adaptations.</title>
        <authorList>
            <person name="Polinski J.M."/>
            <person name="Zimin A.V."/>
            <person name="Clark K.F."/>
            <person name="Kohn A.B."/>
            <person name="Sadowski N."/>
            <person name="Timp W."/>
            <person name="Ptitsyn A."/>
            <person name="Khanna P."/>
            <person name="Romanova D.Y."/>
            <person name="Williams P."/>
            <person name="Greenwood S.J."/>
            <person name="Moroz L.L."/>
            <person name="Walt D.R."/>
            <person name="Bodnar A.G."/>
        </authorList>
    </citation>
    <scope>NUCLEOTIDE SEQUENCE</scope>
    <source>
        <strain evidence="3">GMGI-L3</strain>
    </source>
</reference>
<sequence length="757" mass="84854">NSHLKLASDVRSWRPDTGGQTTVADPFLLSLLGLQLSDQLLVSQTICTVESSWMSLMGRVFINITGTVKGGHDRSTKQLCYIAKDYPGLFLSRQASFRRTFRRLESFHRSPGKWESGSQHKTNGQYGYNASVQGEHNRLQYRVHSHSSQSMKTSTSSSNGYWIGRLSRVLWTSASLISSQAPLPLETQVPPGSQPALVQPPPPTIPVTTPLQQMDPQAGDYKSPPLMPVQPPPDLESPQSRSQTMSGTMCHFHFLLVIICGPWLMVQGRDDNTFTEELLIRPLSTGHVYSHFEFTTTWATPGIKLHLSLTQGLWRHRKWGYPIVDAPPGAQLWVWFNPTTNKYSGNSSYMRYAALPRENVCTENLTPWKKLLPCDTRSGLSMLLYPVPLYTAHYHALSLHLRPSCQDVSCTSSHLELTQALSLVQGPTISSSGHQDWSLQQLFSSQLIYTCPLASFSRIYVDVTGNVDMKKFTLNPEPDIIEESGSGVSVRQLAVYDIQAALAGDGFNIEATYKSRHIYGILPPPNLHVSRFITVYVSKLVTARDREQGWLYEAVVEIPASSTIELSLEFTRALLKWLEYPPDANHGFYIPAATISAILPNSRNVSVNNLNGSTLKEKLLVQDRASFVRIHTETLLVSLPTPDFSMPYNVICLACTVVALAFGPIHNITTKKLVLKKIEPKESFFSRIMNRIKSIVKRGHKTGNDSIANNSTQEPVTVEENPLYEDREELEDIAEEEEDEDKLSCKSMNDYENKKNR</sequence>
<evidence type="ECO:0000256" key="1">
    <source>
        <dbReference type="SAM" id="MobiDB-lite"/>
    </source>
</evidence>
<dbReference type="GO" id="GO:0016255">
    <property type="term" value="P:attachment of GPI anchor to protein"/>
    <property type="evidence" value="ECO:0007669"/>
    <property type="project" value="InterPro"/>
</dbReference>
<evidence type="ECO:0000256" key="2">
    <source>
        <dbReference type="SAM" id="Phobius"/>
    </source>
</evidence>
<dbReference type="PANTHER" id="PTHR12959">
    <property type="entry name" value="GPI TRANSAMIDASE COMPONENT PIG-T-RELATED"/>
    <property type="match status" value="1"/>
</dbReference>
<name>A0A8J5KE18_HOMAM</name>
<feature type="transmembrane region" description="Helical" evidence="2">
    <location>
        <begin position="646"/>
        <end position="668"/>
    </location>
</feature>
<keyword evidence="2" id="KW-1133">Transmembrane helix</keyword>
<dbReference type="PANTHER" id="PTHR12959:SF11">
    <property type="entry name" value="GPI TRANSAMIDASE COMPONENT PIG-T"/>
    <property type="match status" value="1"/>
</dbReference>
<dbReference type="Pfam" id="PF04113">
    <property type="entry name" value="Gpi16"/>
    <property type="match status" value="2"/>
</dbReference>
<feature type="region of interest" description="Disordered" evidence="1">
    <location>
        <begin position="185"/>
        <end position="242"/>
    </location>
</feature>
<evidence type="ECO:0000313" key="4">
    <source>
        <dbReference type="Proteomes" id="UP000747542"/>
    </source>
</evidence>
<feature type="compositionally biased region" description="Acidic residues" evidence="1">
    <location>
        <begin position="722"/>
        <end position="741"/>
    </location>
</feature>
<proteinExistence type="predicted"/>
<dbReference type="InterPro" id="IPR007245">
    <property type="entry name" value="PIG-T"/>
</dbReference>
<feature type="compositionally biased region" description="Polar residues" evidence="1">
    <location>
        <begin position="704"/>
        <end position="715"/>
    </location>
</feature>
<accession>A0A8J5KE18</accession>
<keyword evidence="2" id="KW-0812">Transmembrane</keyword>
<feature type="region of interest" description="Disordered" evidence="1">
    <location>
        <begin position="701"/>
        <end position="757"/>
    </location>
</feature>
<protein>
    <submittedName>
        <fullName evidence="3">GPI transamidase component PIG-T-like</fullName>
    </submittedName>
</protein>
<dbReference type="GO" id="GO:0042765">
    <property type="term" value="C:GPI-anchor transamidase complex"/>
    <property type="evidence" value="ECO:0007669"/>
    <property type="project" value="InterPro"/>
</dbReference>
<keyword evidence="4" id="KW-1185">Reference proteome</keyword>
<gene>
    <name evidence="3" type="primary">Pigt-L</name>
    <name evidence="3" type="ORF">Hamer_G013331</name>
</gene>